<organism evidence="4 5">
    <name type="scientific">Paenibacillus azoreducens</name>
    <dbReference type="NCBI Taxonomy" id="116718"/>
    <lineage>
        <taxon>Bacteria</taxon>
        <taxon>Bacillati</taxon>
        <taxon>Bacillota</taxon>
        <taxon>Bacilli</taxon>
        <taxon>Bacillales</taxon>
        <taxon>Paenibacillaceae</taxon>
        <taxon>Paenibacillus</taxon>
    </lineage>
</organism>
<feature type="signal peptide" evidence="3">
    <location>
        <begin position="1"/>
        <end position="24"/>
    </location>
</feature>
<dbReference type="RefSeq" id="WP_212979200.1">
    <property type="nucleotide sequence ID" value="NZ_AP025343.1"/>
</dbReference>
<sequence>MNMQNLLKKTALSALMFSAVAAPAVTNADSSNSGEQAAKTQPTIAVSAKGSGKTENIMFAKIMDPLELAKKYAPETVEEWQKTLEKLRGPFVTGMAEVVPAEKLISAMKTAEGNTGEESTPIPSTPAEKLSPASVTMKDIAEGKVSQILAVSAADLSESSADHDGKAAAITVSISSTEAKEADSSFLKAWDALAKAEESKDAAAIKEALAELLKQYKQLIAEQEPAAK</sequence>
<dbReference type="EMBL" id="BORT01000014">
    <property type="protein sequence ID" value="GIO48571.1"/>
    <property type="molecule type" value="Genomic_DNA"/>
</dbReference>
<keyword evidence="1" id="KW-0175">Coiled coil</keyword>
<evidence type="ECO:0000256" key="3">
    <source>
        <dbReference type="SAM" id="SignalP"/>
    </source>
</evidence>
<accession>A0A919YD94</accession>
<evidence type="ECO:0000256" key="1">
    <source>
        <dbReference type="SAM" id="Coils"/>
    </source>
</evidence>
<keyword evidence="5" id="KW-1185">Reference proteome</keyword>
<gene>
    <name evidence="4" type="ORF">J34TS1_33360</name>
</gene>
<feature type="compositionally biased region" description="Polar residues" evidence="2">
    <location>
        <begin position="112"/>
        <end position="122"/>
    </location>
</feature>
<feature type="region of interest" description="Disordered" evidence="2">
    <location>
        <begin position="27"/>
        <end position="47"/>
    </location>
</feature>
<name>A0A919YD94_9BACL</name>
<dbReference type="Proteomes" id="UP000682811">
    <property type="component" value="Unassembled WGS sequence"/>
</dbReference>
<reference evidence="4 5" key="1">
    <citation type="submission" date="2021-03" db="EMBL/GenBank/DDBJ databases">
        <title>Antimicrobial resistance genes in bacteria isolated from Japanese honey, and their potential for conferring macrolide and lincosamide resistance in the American foulbrood pathogen Paenibacillus larvae.</title>
        <authorList>
            <person name="Okamoto M."/>
            <person name="Kumagai M."/>
            <person name="Kanamori H."/>
            <person name="Takamatsu D."/>
        </authorList>
    </citation>
    <scope>NUCLEOTIDE SEQUENCE [LARGE SCALE GENOMIC DNA]</scope>
    <source>
        <strain evidence="4 5">J34TS1</strain>
    </source>
</reference>
<keyword evidence="3" id="KW-0732">Signal</keyword>
<feature type="region of interest" description="Disordered" evidence="2">
    <location>
        <begin position="111"/>
        <end position="132"/>
    </location>
</feature>
<protein>
    <submittedName>
        <fullName evidence="4">Uncharacterized protein</fullName>
    </submittedName>
</protein>
<dbReference type="AlphaFoldDB" id="A0A919YD94"/>
<evidence type="ECO:0000313" key="5">
    <source>
        <dbReference type="Proteomes" id="UP000682811"/>
    </source>
</evidence>
<feature type="chain" id="PRO_5039279295" evidence="3">
    <location>
        <begin position="25"/>
        <end position="228"/>
    </location>
</feature>
<comment type="caution">
    <text evidence="4">The sequence shown here is derived from an EMBL/GenBank/DDBJ whole genome shotgun (WGS) entry which is preliminary data.</text>
</comment>
<evidence type="ECO:0000313" key="4">
    <source>
        <dbReference type="EMBL" id="GIO48571.1"/>
    </source>
</evidence>
<feature type="compositionally biased region" description="Polar residues" evidence="2">
    <location>
        <begin position="27"/>
        <end position="44"/>
    </location>
</feature>
<evidence type="ECO:0000256" key="2">
    <source>
        <dbReference type="SAM" id="MobiDB-lite"/>
    </source>
</evidence>
<feature type="coiled-coil region" evidence="1">
    <location>
        <begin position="195"/>
        <end position="222"/>
    </location>
</feature>
<proteinExistence type="predicted"/>